<accession>S8CZ21</accession>
<dbReference type="PANTHER" id="PTHR31376">
    <property type="entry name" value="OS09G0467300 PROTEIN-RELATED"/>
    <property type="match status" value="1"/>
</dbReference>
<feature type="transmembrane region" description="Helical" evidence="7">
    <location>
        <begin position="46"/>
        <end position="66"/>
    </location>
</feature>
<comment type="subcellular location">
    <subcellularLocation>
        <location evidence="1">Membrane</location>
        <topology evidence="1">Multi-pass membrane protein</topology>
    </subcellularLocation>
</comment>
<feature type="transmembrane region" description="Helical" evidence="7">
    <location>
        <begin position="110"/>
        <end position="137"/>
    </location>
</feature>
<reference evidence="8 9" key="1">
    <citation type="journal article" date="2013" name="BMC Genomics">
        <title>The miniature genome of a carnivorous plant Genlisea aurea contains a low number of genes and short non-coding sequences.</title>
        <authorList>
            <person name="Leushkin E.V."/>
            <person name="Sutormin R.A."/>
            <person name="Nabieva E.R."/>
            <person name="Penin A.A."/>
            <person name="Kondrashov A.S."/>
            <person name="Logacheva M.D."/>
        </authorList>
    </citation>
    <scope>NUCLEOTIDE SEQUENCE [LARGE SCALE GENOMIC DNA]</scope>
</reference>
<name>S8CZ21_9LAMI</name>
<comment type="caution">
    <text evidence="8">The sequence shown here is derived from an EMBL/GenBank/DDBJ whole genome shotgun (WGS) entry which is preliminary data.</text>
</comment>
<comment type="similarity">
    <text evidence="2">Belongs to the purine permeases (TC 2.A.7.14) family.</text>
</comment>
<dbReference type="SUPFAM" id="SSF103481">
    <property type="entry name" value="Multidrug resistance efflux transporter EmrE"/>
    <property type="match status" value="1"/>
</dbReference>
<dbReference type="EMBL" id="AUSU01000915">
    <property type="protein sequence ID" value="EPS72255.1"/>
    <property type="molecule type" value="Genomic_DNA"/>
</dbReference>
<dbReference type="Pfam" id="PF16913">
    <property type="entry name" value="PUNUT"/>
    <property type="match status" value="1"/>
</dbReference>
<dbReference type="GO" id="GO:0005345">
    <property type="term" value="F:purine nucleobase transmembrane transporter activity"/>
    <property type="evidence" value="ECO:0007669"/>
    <property type="project" value="UniProtKB-ARBA"/>
</dbReference>
<proteinExistence type="inferred from homology"/>
<evidence type="ECO:0008006" key="10">
    <source>
        <dbReference type="Google" id="ProtNLM"/>
    </source>
</evidence>
<feature type="transmembrane region" description="Helical" evidence="7">
    <location>
        <begin position="157"/>
        <end position="181"/>
    </location>
</feature>
<evidence type="ECO:0000256" key="2">
    <source>
        <dbReference type="ARBA" id="ARBA00006213"/>
    </source>
</evidence>
<dbReference type="PANTHER" id="PTHR31376:SF1">
    <property type="entry name" value="PURINE PERMEASE 2"/>
    <property type="match status" value="1"/>
</dbReference>
<evidence type="ECO:0000313" key="8">
    <source>
        <dbReference type="EMBL" id="EPS72255.1"/>
    </source>
</evidence>
<gene>
    <name evidence="8" type="ORF">M569_02503</name>
</gene>
<dbReference type="GO" id="GO:0016020">
    <property type="term" value="C:membrane"/>
    <property type="evidence" value="ECO:0007669"/>
    <property type="project" value="UniProtKB-SubCell"/>
</dbReference>
<dbReference type="Proteomes" id="UP000015453">
    <property type="component" value="Unassembled WGS sequence"/>
</dbReference>
<feature type="non-terminal residue" evidence="8">
    <location>
        <position position="232"/>
    </location>
</feature>
<keyword evidence="9" id="KW-1185">Reference proteome</keyword>
<evidence type="ECO:0000256" key="3">
    <source>
        <dbReference type="ARBA" id="ARBA00022448"/>
    </source>
</evidence>
<keyword evidence="6 7" id="KW-0472">Membrane</keyword>
<dbReference type="InterPro" id="IPR037185">
    <property type="entry name" value="EmrE-like"/>
</dbReference>
<keyword evidence="3" id="KW-0813">Transport</keyword>
<evidence type="ECO:0000256" key="4">
    <source>
        <dbReference type="ARBA" id="ARBA00022692"/>
    </source>
</evidence>
<keyword evidence="5 7" id="KW-1133">Transmembrane helix</keyword>
<dbReference type="InterPro" id="IPR030182">
    <property type="entry name" value="PUP_plant"/>
</dbReference>
<organism evidence="8 9">
    <name type="scientific">Genlisea aurea</name>
    <dbReference type="NCBI Taxonomy" id="192259"/>
    <lineage>
        <taxon>Eukaryota</taxon>
        <taxon>Viridiplantae</taxon>
        <taxon>Streptophyta</taxon>
        <taxon>Embryophyta</taxon>
        <taxon>Tracheophyta</taxon>
        <taxon>Spermatophyta</taxon>
        <taxon>Magnoliopsida</taxon>
        <taxon>eudicotyledons</taxon>
        <taxon>Gunneridae</taxon>
        <taxon>Pentapetalae</taxon>
        <taxon>asterids</taxon>
        <taxon>lamiids</taxon>
        <taxon>Lamiales</taxon>
        <taxon>Lentibulariaceae</taxon>
        <taxon>Genlisea</taxon>
    </lineage>
</organism>
<dbReference type="OrthoDB" id="1865379at2759"/>
<protein>
    <recommendedName>
        <fullName evidence="10">Purine permease</fullName>
    </recommendedName>
</protein>
<keyword evidence="4 7" id="KW-0812">Transmembrane</keyword>
<feature type="transmembrane region" description="Helical" evidence="7">
    <location>
        <begin position="78"/>
        <end position="98"/>
    </location>
</feature>
<dbReference type="AlphaFoldDB" id="S8CZ21"/>
<evidence type="ECO:0000256" key="7">
    <source>
        <dbReference type="SAM" id="Phobius"/>
    </source>
</evidence>
<evidence type="ECO:0000256" key="1">
    <source>
        <dbReference type="ARBA" id="ARBA00004141"/>
    </source>
</evidence>
<sequence length="232" mass="25674">TGLVNYFYTYGVSKIPVSTSSLIIASQLAFTAVFCFFLVKQKFTPYSINAVVLLTCGAAVLAMHASSDRPNGESNKDYWMGFIMTAAVSVLYGLILPLMELSYMRAGQVLSYSLILEFQMVMCFFATAFCTVGMIVNKDFQAIGEEAEGFELGVAKYYVVVFFNVTINQCFFVGVVGVIFYSSSLFSGVLLALLLPPTEILAVVFFHEKFQVEKGVSLFLALWGFVSYFYGE</sequence>
<evidence type="ECO:0000256" key="5">
    <source>
        <dbReference type="ARBA" id="ARBA00022989"/>
    </source>
</evidence>
<feature type="transmembrane region" description="Helical" evidence="7">
    <location>
        <begin position="20"/>
        <end position="39"/>
    </location>
</feature>
<evidence type="ECO:0000256" key="6">
    <source>
        <dbReference type="ARBA" id="ARBA00023136"/>
    </source>
</evidence>
<feature type="non-terminal residue" evidence="8">
    <location>
        <position position="1"/>
    </location>
</feature>
<evidence type="ECO:0000313" key="9">
    <source>
        <dbReference type="Proteomes" id="UP000015453"/>
    </source>
</evidence>
<feature type="transmembrane region" description="Helical" evidence="7">
    <location>
        <begin position="188"/>
        <end position="206"/>
    </location>
</feature>
<dbReference type="GO" id="GO:0015211">
    <property type="term" value="F:purine nucleoside transmembrane transporter activity"/>
    <property type="evidence" value="ECO:0007669"/>
    <property type="project" value="InterPro"/>
</dbReference>